<dbReference type="RefSeq" id="WP_149267082.1">
    <property type="nucleotide sequence ID" value="NZ_VFJB01000008.1"/>
</dbReference>
<evidence type="ECO:0000259" key="2">
    <source>
        <dbReference type="Pfam" id="PF14332"/>
    </source>
</evidence>
<protein>
    <submittedName>
        <fullName evidence="3">DUF4388 domain-containing protein</fullName>
    </submittedName>
</protein>
<dbReference type="PANTHER" id="PTHR36304">
    <property type="entry name" value="DOMAIN GTPASE-ACTIVATING PROTEIN, PUTATIVE-RELATED-RELATED"/>
    <property type="match status" value="1"/>
</dbReference>
<keyword evidence="1" id="KW-0472">Membrane</keyword>
<sequence length="344" mass="39629">MSLKGDIKEFSLLDVLQIISQNQKSGILKVSSNEDFFGEIYFYDGKLVDVKIESEDDTLKIGNYLVTKKIITSDKLKELLEKQKKFPLRFGKLLIEEGILDKNKLKEIFKNFLINKLEKILSLEAGNYEFINASIDYNSDEIDPISLDAIILDALKNIDELRLFKKKIENLNIIYKKKEDAIDSVILSNDPKQFDLVVKKGSKLLLNNDAFTVYSLINGHNTINDIIKKTSLGDYLVLKVIFQLINYGLIESSVEVKSVKDKTFLLTIKKLGLIILFVVIIYIFFLNLTNIKVIKNTIIFNQKIAKEMEKRNNGYKAFIDKITTLEQDTPIIYHNPKEIMIKKK</sequence>
<name>A0A5A8F4C8_9BACT</name>
<evidence type="ECO:0000313" key="3">
    <source>
        <dbReference type="EMBL" id="KAA0257410.1"/>
    </source>
</evidence>
<dbReference type="OrthoDB" id="9812510at2"/>
<evidence type="ECO:0000256" key="1">
    <source>
        <dbReference type="SAM" id="Phobius"/>
    </source>
</evidence>
<dbReference type="InterPro" id="IPR025497">
    <property type="entry name" value="PatA-like_N"/>
</dbReference>
<keyword evidence="1" id="KW-0812">Transmembrane</keyword>
<gene>
    <name evidence="3" type="ORF">FHQ18_10205</name>
</gene>
<dbReference type="Pfam" id="PF14332">
    <property type="entry name" value="DUF4388"/>
    <property type="match status" value="1"/>
</dbReference>
<feature type="transmembrane region" description="Helical" evidence="1">
    <location>
        <begin position="270"/>
        <end position="288"/>
    </location>
</feature>
<dbReference type="EMBL" id="VFJB01000008">
    <property type="protein sequence ID" value="KAA0257410.1"/>
    <property type="molecule type" value="Genomic_DNA"/>
</dbReference>
<reference evidence="3 4" key="1">
    <citation type="submission" date="2019-06" db="EMBL/GenBank/DDBJ databases">
        <title>Genomic insights into carbon and energy metabolism of Deferribacter autotrophicus revealed new metabolic traits in the phylum Deferribacteres.</title>
        <authorList>
            <person name="Slobodkin A.I."/>
            <person name="Slobodkina G.B."/>
            <person name="Allioux M."/>
            <person name="Alain K."/>
            <person name="Jebbar M."/>
            <person name="Shadrin V."/>
            <person name="Kublanov I.V."/>
            <person name="Toshchakov S.V."/>
            <person name="Bonch-Osmolovskaya E.A."/>
        </authorList>
    </citation>
    <scope>NUCLEOTIDE SEQUENCE [LARGE SCALE GENOMIC DNA]</scope>
    <source>
        <strain evidence="3 4">SL50</strain>
    </source>
</reference>
<keyword evidence="4" id="KW-1185">Reference proteome</keyword>
<accession>A0A5A8F4C8</accession>
<dbReference type="PANTHER" id="PTHR36304:SF4">
    <property type="entry name" value="DUF4388 DOMAIN-CONTAINING PROTEIN"/>
    <property type="match status" value="1"/>
</dbReference>
<dbReference type="SUPFAM" id="SSF160246">
    <property type="entry name" value="EspE N-terminal domain-like"/>
    <property type="match status" value="1"/>
</dbReference>
<keyword evidence="1" id="KW-1133">Transmembrane helix</keyword>
<feature type="domain" description="PatA-like N-terminal" evidence="2">
    <location>
        <begin position="4"/>
        <end position="161"/>
    </location>
</feature>
<organism evidence="3 4">
    <name type="scientific">Deferribacter autotrophicus</name>
    <dbReference type="NCBI Taxonomy" id="500465"/>
    <lineage>
        <taxon>Bacteria</taxon>
        <taxon>Pseudomonadati</taxon>
        <taxon>Deferribacterota</taxon>
        <taxon>Deferribacteres</taxon>
        <taxon>Deferribacterales</taxon>
        <taxon>Deferribacteraceae</taxon>
        <taxon>Deferribacter</taxon>
    </lineage>
</organism>
<comment type="caution">
    <text evidence="3">The sequence shown here is derived from an EMBL/GenBank/DDBJ whole genome shotgun (WGS) entry which is preliminary data.</text>
</comment>
<evidence type="ECO:0000313" key="4">
    <source>
        <dbReference type="Proteomes" id="UP000322876"/>
    </source>
</evidence>
<dbReference type="AlphaFoldDB" id="A0A5A8F4C8"/>
<dbReference type="InterPro" id="IPR037257">
    <property type="entry name" value="T2SS_E_N_sf"/>
</dbReference>
<dbReference type="Proteomes" id="UP000322876">
    <property type="component" value="Unassembled WGS sequence"/>
</dbReference>
<proteinExistence type="predicted"/>